<sequence>MALTLGVSGYLTAAQASNADPDLPDTLSFDVMRDGSQIGSHSISFEEIGDELHVEIAIDLEVNLAFITLFRYEHRNKEVWRDGRLMSLETRTYDDGKEYSVTARSTAEGLLVEGTSGSYLAPRDILPTSYWNRATVDQSVLLDTQRGGLLEVSAKAKGTDDIWTEETRLQARKFDLDGDLDADLWYAPDGEWMKITFTVRGATIDYVPVGPHRGLSRQQQSSRH</sequence>
<comment type="caution">
    <text evidence="1">The sequence shown here is derived from an EMBL/GenBank/DDBJ whole genome shotgun (WGS) entry which is preliminary data.</text>
</comment>
<dbReference type="InterPro" id="IPR045767">
    <property type="entry name" value="DUF6134"/>
</dbReference>
<dbReference type="RefSeq" id="WP_167231758.1">
    <property type="nucleotide sequence ID" value="NZ_JAAQPH010000043.1"/>
</dbReference>
<reference evidence="1" key="1">
    <citation type="submission" date="2020-03" db="EMBL/GenBank/DDBJ databases">
        <title>Genome of Pelagibius litoralis DSM 21314T.</title>
        <authorList>
            <person name="Wang G."/>
        </authorList>
    </citation>
    <scope>NUCLEOTIDE SEQUENCE</scope>
    <source>
        <strain evidence="1">DSM 21314</strain>
    </source>
</reference>
<organism evidence="1 2">
    <name type="scientific">Pelagibius litoralis</name>
    <dbReference type="NCBI Taxonomy" id="374515"/>
    <lineage>
        <taxon>Bacteria</taxon>
        <taxon>Pseudomonadati</taxon>
        <taxon>Pseudomonadota</taxon>
        <taxon>Alphaproteobacteria</taxon>
        <taxon>Rhodospirillales</taxon>
        <taxon>Rhodovibrionaceae</taxon>
        <taxon>Pelagibius</taxon>
    </lineage>
</organism>
<keyword evidence="2" id="KW-1185">Reference proteome</keyword>
<accession>A0A967F3N9</accession>
<proteinExistence type="predicted"/>
<gene>
    <name evidence="1" type="ORF">HBA54_27870</name>
</gene>
<evidence type="ECO:0000313" key="1">
    <source>
        <dbReference type="EMBL" id="NIA72412.1"/>
    </source>
</evidence>
<name>A0A967F3N9_9PROT</name>
<dbReference type="Pfam" id="PF19630">
    <property type="entry name" value="DUF6134"/>
    <property type="match status" value="1"/>
</dbReference>
<dbReference type="AlphaFoldDB" id="A0A967F3N9"/>
<dbReference type="Proteomes" id="UP000761264">
    <property type="component" value="Unassembled WGS sequence"/>
</dbReference>
<evidence type="ECO:0000313" key="2">
    <source>
        <dbReference type="Proteomes" id="UP000761264"/>
    </source>
</evidence>
<protein>
    <submittedName>
        <fullName evidence="1">Uncharacterized protein</fullName>
    </submittedName>
</protein>
<dbReference type="EMBL" id="JAAQPH010000043">
    <property type="protein sequence ID" value="NIA72412.1"/>
    <property type="molecule type" value="Genomic_DNA"/>
</dbReference>